<evidence type="ECO:0000256" key="1">
    <source>
        <dbReference type="SAM" id="MobiDB-lite"/>
    </source>
</evidence>
<dbReference type="Proteomes" id="UP000070444">
    <property type="component" value="Unassembled WGS sequence"/>
</dbReference>
<protein>
    <submittedName>
        <fullName evidence="2">Uncharacterized protein</fullName>
    </submittedName>
</protein>
<organism evidence="2 3">
    <name type="scientific">Conidiobolus coronatus (strain ATCC 28846 / CBS 209.66 / NRRL 28638)</name>
    <name type="common">Delacroixia coronata</name>
    <dbReference type="NCBI Taxonomy" id="796925"/>
    <lineage>
        <taxon>Eukaryota</taxon>
        <taxon>Fungi</taxon>
        <taxon>Fungi incertae sedis</taxon>
        <taxon>Zoopagomycota</taxon>
        <taxon>Entomophthoromycotina</taxon>
        <taxon>Entomophthoromycetes</taxon>
        <taxon>Entomophthorales</taxon>
        <taxon>Ancylistaceae</taxon>
        <taxon>Conidiobolus</taxon>
    </lineage>
</organism>
<evidence type="ECO:0000313" key="2">
    <source>
        <dbReference type="EMBL" id="KXN64847.1"/>
    </source>
</evidence>
<keyword evidence="3" id="KW-1185">Reference proteome</keyword>
<name>A0A137NQ30_CONC2</name>
<feature type="region of interest" description="Disordered" evidence="1">
    <location>
        <begin position="84"/>
        <end position="175"/>
    </location>
</feature>
<dbReference type="EMBL" id="KQ965118">
    <property type="protein sequence ID" value="KXN64847.1"/>
    <property type="molecule type" value="Genomic_DNA"/>
</dbReference>
<dbReference type="AlphaFoldDB" id="A0A137NQ30"/>
<feature type="compositionally biased region" description="Polar residues" evidence="1">
    <location>
        <begin position="1"/>
        <end position="16"/>
    </location>
</feature>
<evidence type="ECO:0000313" key="3">
    <source>
        <dbReference type="Proteomes" id="UP000070444"/>
    </source>
</evidence>
<proteinExistence type="predicted"/>
<gene>
    <name evidence="2" type="ORF">CONCODRAFT_13807</name>
</gene>
<feature type="region of interest" description="Disordered" evidence="1">
    <location>
        <begin position="1"/>
        <end position="60"/>
    </location>
</feature>
<accession>A0A137NQ30</accession>
<sequence>MEKFTSTTSPNLTSSKSEPDNLDLSSGSKGISLNSPPGVAHLPPSTGPPPPAPQLLSSDPIIPTLKGKVELLNRVNIDLIDSGNDKPFAKRASPFENMNTATGSSPNYHHTVKPRSPLELLNNNDSLLPPTKLHGIGNDSNRQLDSNKRVKLSSGSDYKDQNLSHPHQIEGTLPNMSIISERRISLPSYDSSNIPNSNQFDRVSKGYKLPTSSGPAGVHGLNLH</sequence>
<feature type="compositionally biased region" description="Polar residues" evidence="1">
    <location>
        <begin position="23"/>
        <end position="35"/>
    </location>
</feature>
<feature type="compositionally biased region" description="Polar residues" evidence="1">
    <location>
        <begin position="96"/>
        <end position="108"/>
    </location>
</feature>
<reference evidence="2 3" key="1">
    <citation type="journal article" date="2015" name="Genome Biol. Evol.">
        <title>Phylogenomic analyses indicate that early fungi evolved digesting cell walls of algal ancestors of land plants.</title>
        <authorList>
            <person name="Chang Y."/>
            <person name="Wang S."/>
            <person name="Sekimoto S."/>
            <person name="Aerts A.L."/>
            <person name="Choi C."/>
            <person name="Clum A."/>
            <person name="LaButti K.M."/>
            <person name="Lindquist E.A."/>
            <person name="Yee Ngan C."/>
            <person name="Ohm R.A."/>
            <person name="Salamov A.A."/>
            <person name="Grigoriev I.V."/>
            <person name="Spatafora J.W."/>
            <person name="Berbee M.L."/>
        </authorList>
    </citation>
    <scope>NUCLEOTIDE SEQUENCE [LARGE SCALE GENOMIC DNA]</scope>
    <source>
        <strain evidence="2 3">NRRL 28638</strain>
    </source>
</reference>
<feature type="non-terminal residue" evidence="2">
    <location>
        <position position="224"/>
    </location>
</feature>